<gene>
    <name evidence="1" type="ORF">PRECH8_16900</name>
</gene>
<comment type="caution">
    <text evidence="1">The sequence shown here is derived from an EMBL/GenBank/DDBJ whole genome shotgun (WGS) entry which is preliminary data.</text>
</comment>
<name>A0A916QGC7_9BACL</name>
<dbReference type="AlphaFoldDB" id="A0A916QGC7"/>
<protein>
    <submittedName>
        <fullName evidence="1">Uncharacterized protein</fullName>
    </submittedName>
</protein>
<evidence type="ECO:0000313" key="2">
    <source>
        <dbReference type="Proteomes" id="UP000654993"/>
    </source>
</evidence>
<dbReference type="Proteomes" id="UP000654993">
    <property type="component" value="Unassembled WGS sequence"/>
</dbReference>
<keyword evidence="2" id="KW-1185">Reference proteome</keyword>
<organism evidence="1 2">
    <name type="scientific">Insulibacter thermoxylanivorax</name>
    <dbReference type="NCBI Taxonomy" id="2749268"/>
    <lineage>
        <taxon>Bacteria</taxon>
        <taxon>Bacillati</taxon>
        <taxon>Bacillota</taxon>
        <taxon>Bacilli</taxon>
        <taxon>Bacillales</taxon>
        <taxon>Paenibacillaceae</taxon>
        <taxon>Insulibacter</taxon>
    </lineage>
</organism>
<reference evidence="1" key="1">
    <citation type="submission" date="2020-08" db="EMBL/GenBank/DDBJ databases">
        <authorList>
            <person name="Uke A."/>
            <person name="Chhe C."/>
            <person name="Baramee S."/>
            <person name="Kosugi A."/>
        </authorList>
    </citation>
    <scope>NUCLEOTIDE SEQUENCE</scope>
    <source>
        <strain evidence="1">DA-C8</strain>
    </source>
</reference>
<reference evidence="1" key="2">
    <citation type="journal article" date="2021" name="Data Brief">
        <title>Draft genome sequence data of the facultative, thermophilic, xylanolytic bacterium Paenibacillus sp. strain DA-C8.</title>
        <authorList>
            <person name="Chhe C."/>
            <person name="Uke A."/>
            <person name="Baramee S."/>
            <person name="Ungkulpasvich U."/>
            <person name="Tachaapaikoon C."/>
            <person name="Pason P."/>
            <person name="Waeonukul R."/>
            <person name="Ratanakhanokchai K."/>
            <person name="Kosugi A."/>
        </authorList>
    </citation>
    <scope>NUCLEOTIDE SEQUENCE</scope>
    <source>
        <strain evidence="1">DA-C8</strain>
    </source>
</reference>
<evidence type="ECO:0000313" key="1">
    <source>
        <dbReference type="EMBL" id="GFR38394.1"/>
    </source>
</evidence>
<dbReference type="EMBL" id="BMAQ01000019">
    <property type="protein sequence ID" value="GFR38394.1"/>
    <property type="molecule type" value="Genomic_DNA"/>
</dbReference>
<sequence>MIGEKNVETCRINKFSIEFVLKLIYSHYSRFSPYNLHISRLHTNFSPAKDIDLFGNGWYSSNEKSVER</sequence>
<proteinExistence type="predicted"/>
<accession>A0A916QGC7</accession>